<dbReference type="InterPro" id="IPR032675">
    <property type="entry name" value="LRR_dom_sf"/>
</dbReference>
<evidence type="ECO:0000256" key="4">
    <source>
        <dbReference type="ARBA" id="ARBA00023136"/>
    </source>
</evidence>
<proteinExistence type="predicted"/>
<keyword evidence="3" id="KW-0677">Repeat</keyword>
<dbReference type="PANTHER" id="PTHR48060">
    <property type="entry name" value="DNA DAMAGE-REPAIR/TOLERATION PROTEIN DRT100"/>
    <property type="match status" value="1"/>
</dbReference>
<keyword evidence="2" id="KW-0732">Signal</keyword>
<keyword evidence="1" id="KW-0433">Leucine-rich repeat</keyword>
<dbReference type="InterPro" id="IPR053211">
    <property type="entry name" value="DNA_repair-toleration"/>
</dbReference>
<dbReference type="PANTHER" id="PTHR48060:SF17">
    <property type="entry name" value="LRR RECEPTOR-LIKE SERINE_THREONINE-PROTEIN KINASE IRK-RELATED"/>
    <property type="match status" value="1"/>
</dbReference>
<dbReference type="SMART" id="SM00369">
    <property type="entry name" value="LRR_TYP"/>
    <property type="match status" value="7"/>
</dbReference>
<dbReference type="PROSITE" id="PS51450">
    <property type="entry name" value="LRR"/>
    <property type="match status" value="2"/>
</dbReference>
<accession>A0A6B2L0S5</accession>
<organism evidence="5">
    <name type="scientific">Arcella intermedia</name>
    <dbReference type="NCBI Taxonomy" id="1963864"/>
    <lineage>
        <taxon>Eukaryota</taxon>
        <taxon>Amoebozoa</taxon>
        <taxon>Tubulinea</taxon>
        <taxon>Elardia</taxon>
        <taxon>Arcellinida</taxon>
        <taxon>Sphaerothecina</taxon>
        <taxon>Arcellidae</taxon>
        <taxon>Arcella</taxon>
    </lineage>
</organism>
<reference evidence="5" key="1">
    <citation type="journal article" date="2020" name="J. Eukaryot. Microbiol.">
        <title>De novo Sequencing, Assembly and Annotation of the Transcriptome for the Free-Living Testate Amoeba Arcella intermedia.</title>
        <authorList>
            <person name="Ribeiro G.M."/>
            <person name="Porfirio-Sousa A.L."/>
            <person name="Maurer-Alcala X.X."/>
            <person name="Katz L.A."/>
            <person name="Lahr D.J.G."/>
        </authorList>
    </citation>
    <scope>NUCLEOTIDE SEQUENCE</scope>
</reference>
<dbReference type="AlphaFoldDB" id="A0A6B2L0S5"/>
<dbReference type="Pfam" id="PF00560">
    <property type="entry name" value="LRR_1"/>
    <property type="match status" value="3"/>
</dbReference>
<dbReference type="InterPro" id="IPR003591">
    <property type="entry name" value="Leu-rich_rpt_typical-subtyp"/>
</dbReference>
<dbReference type="FunFam" id="3.80.10.10:FF:000095">
    <property type="entry name" value="LRR receptor-like serine/threonine-protein kinase GSO1"/>
    <property type="match status" value="1"/>
</dbReference>
<dbReference type="Pfam" id="PF13855">
    <property type="entry name" value="LRR_8"/>
    <property type="match status" value="2"/>
</dbReference>
<dbReference type="InterPro" id="IPR001611">
    <property type="entry name" value="Leu-rich_rpt"/>
</dbReference>
<evidence type="ECO:0000256" key="3">
    <source>
        <dbReference type="ARBA" id="ARBA00022737"/>
    </source>
</evidence>
<keyword evidence="4" id="KW-0472">Membrane</keyword>
<evidence type="ECO:0000256" key="1">
    <source>
        <dbReference type="ARBA" id="ARBA00022614"/>
    </source>
</evidence>
<dbReference type="Gene3D" id="3.80.10.10">
    <property type="entry name" value="Ribonuclease Inhibitor"/>
    <property type="match status" value="5"/>
</dbReference>
<dbReference type="EMBL" id="GIBP01001607">
    <property type="protein sequence ID" value="NDV30576.1"/>
    <property type="molecule type" value="Transcribed_RNA"/>
</dbReference>
<protein>
    <submittedName>
        <fullName evidence="5">Uncharacterized protein</fullName>
    </submittedName>
</protein>
<evidence type="ECO:0000256" key="2">
    <source>
        <dbReference type="ARBA" id="ARBA00022729"/>
    </source>
</evidence>
<name>A0A6B2L0S5_9EUKA</name>
<dbReference type="SUPFAM" id="SSF52058">
    <property type="entry name" value="L domain-like"/>
    <property type="match status" value="2"/>
</dbReference>
<sequence length="554" mass="60006">MNGTIPESIGLLSSITSMSLGWNAIHGDLPLSFKGLSSLSILDLTYTQFSLPSNFTFPINLQRLILSGNTLKTPPLSISTLPLIELDYSSNILDLALFKSISSIKTLQKLTLYFCRWNTSPTTISGFPSLTYLNLYANGLGTIPEINLPSLMYLNLAWNRFDHLTQTTFQNLSRLTYLDLSYNAFSEPLPASFDFLPSLKTLNLQNNFFRPPATENIFLRLTSLVSLDLSSSQIGLWSSVPLNFNSSFLTTLNYEMCGASSFPNVFTPLSSLKNLMLAHNGITGTLPTLFSTFTSLTNLDLGGNFLSGTIPSLQALSAISTLDFSGNILRGNISSFNHSSLISLYLNWNILQGTIPSTFGPFPGLVKLSVPGTRLEGTIPDILGTFTALRYLDLSDNSFNGTFPSISALSYLSYLDISGNLFSATSLDNIGITPSLLSLGLSRNPLGDFPSSLTHLTLTSLSLSGAGLDSIPDTITQLSSLISLELSSNNISSISPLIGKLSKLSSLQMDGNQISGIFPSYLSSLYQVNSLDLSTNYFESISESIVSLTSLSYL</sequence>
<evidence type="ECO:0000313" key="5">
    <source>
        <dbReference type="EMBL" id="NDV30576.1"/>
    </source>
</evidence>